<evidence type="ECO:0000256" key="6">
    <source>
        <dbReference type="ARBA" id="ARBA00022968"/>
    </source>
</evidence>
<gene>
    <name evidence="11 12" type="ordered locus">CAGL0F00297g</name>
</gene>
<feature type="coiled-coil region" evidence="10">
    <location>
        <begin position="81"/>
        <end position="108"/>
    </location>
</feature>
<dbReference type="Proteomes" id="UP000002428">
    <property type="component" value="Chromosome F"/>
</dbReference>
<evidence type="ECO:0000256" key="4">
    <source>
        <dbReference type="ARBA" id="ARBA00022679"/>
    </source>
</evidence>
<evidence type="ECO:0000256" key="9">
    <source>
        <dbReference type="ARBA" id="ARBA00023136"/>
    </source>
</evidence>
<accession>Q6FUV7</accession>
<keyword evidence="4" id="KW-0808">Transferase</keyword>
<keyword evidence="8" id="KW-0333">Golgi apparatus</keyword>
<dbReference type="CGD" id="CAL0131252">
    <property type="gene designation" value="CAGL0F00297g"/>
</dbReference>
<dbReference type="InParanoid" id="Q6FUV7"/>
<dbReference type="eggNOG" id="ENOG502QW2I">
    <property type="taxonomic scope" value="Eukaryota"/>
</dbReference>
<dbReference type="Gene3D" id="3.90.550.20">
    <property type="match status" value="1"/>
</dbReference>
<dbReference type="Pfam" id="PF04488">
    <property type="entry name" value="Gly_transf_sug"/>
    <property type="match status" value="1"/>
</dbReference>
<evidence type="ECO:0000256" key="2">
    <source>
        <dbReference type="ARBA" id="ARBA00009003"/>
    </source>
</evidence>
<dbReference type="SUPFAM" id="SSF53448">
    <property type="entry name" value="Nucleotide-diphospho-sugar transferases"/>
    <property type="match status" value="1"/>
</dbReference>
<dbReference type="PANTHER" id="PTHR31834:SF11">
    <property type="entry name" value="GLYCOSYLTRANSFERASE HOC1-RELATED"/>
    <property type="match status" value="1"/>
</dbReference>
<dbReference type="InterPro" id="IPR029044">
    <property type="entry name" value="Nucleotide-diphossugar_trans"/>
</dbReference>
<name>Q6FUV7_CANGA</name>
<keyword evidence="13" id="KW-1185">Reference proteome</keyword>
<comment type="subcellular location">
    <subcellularLocation>
        <location evidence="1">Golgi apparatus membrane</location>
        <topology evidence="1">Single-pass type II membrane protein</topology>
    </subcellularLocation>
</comment>
<dbReference type="GO" id="GO:0000136">
    <property type="term" value="C:mannan polymerase complex"/>
    <property type="evidence" value="ECO:0007669"/>
    <property type="project" value="EnsemblFungi"/>
</dbReference>
<reference evidence="12 13" key="1">
    <citation type="journal article" date="2004" name="Nature">
        <title>Genome evolution in yeasts.</title>
        <authorList>
            <consortium name="Genolevures"/>
            <person name="Dujon B."/>
            <person name="Sherman D."/>
            <person name="Fischer G."/>
            <person name="Durrens P."/>
            <person name="Casaregola S."/>
            <person name="Lafontaine I."/>
            <person name="de Montigny J."/>
            <person name="Marck C."/>
            <person name="Neuveglise C."/>
            <person name="Talla E."/>
            <person name="Goffard N."/>
            <person name="Frangeul L."/>
            <person name="Aigle M."/>
            <person name="Anthouard V."/>
            <person name="Babour A."/>
            <person name="Barbe V."/>
            <person name="Barnay S."/>
            <person name="Blanchin S."/>
            <person name="Beckerich J.M."/>
            <person name="Beyne E."/>
            <person name="Bleykasten C."/>
            <person name="Boisrame A."/>
            <person name="Boyer J."/>
            <person name="Cattolico L."/>
            <person name="Confanioleri F."/>
            <person name="de Daruvar A."/>
            <person name="Despons L."/>
            <person name="Fabre E."/>
            <person name="Fairhead C."/>
            <person name="Ferry-Dumazet H."/>
            <person name="Groppi A."/>
            <person name="Hantraye F."/>
            <person name="Hennequin C."/>
            <person name="Jauniaux N."/>
            <person name="Joyet P."/>
            <person name="Kachouri R."/>
            <person name="Kerrest A."/>
            <person name="Koszul R."/>
            <person name="Lemaire M."/>
            <person name="Lesur I."/>
            <person name="Ma L."/>
            <person name="Muller H."/>
            <person name="Nicaud J.M."/>
            <person name="Nikolski M."/>
            <person name="Oztas S."/>
            <person name="Ozier-Kalogeropoulos O."/>
            <person name="Pellenz S."/>
            <person name="Potier S."/>
            <person name="Richard G.F."/>
            <person name="Straub M.L."/>
            <person name="Suleau A."/>
            <person name="Swennene D."/>
            <person name="Tekaia F."/>
            <person name="Wesolowski-Louvel M."/>
            <person name="Westhof E."/>
            <person name="Wirth B."/>
            <person name="Zeniou-Meyer M."/>
            <person name="Zivanovic I."/>
            <person name="Bolotin-Fukuhara M."/>
            <person name="Thierry A."/>
            <person name="Bouchier C."/>
            <person name="Caudron B."/>
            <person name="Scarpelli C."/>
            <person name="Gaillardin C."/>
            <person name="Weissenbach J."/>
            <person name="Wincker P."/>
            <person name="Souciet J.L."/>
        </authorList>
    </citation>
    <scope>NUCLEOTIDE SEQUENCE [LARGE SCALE GENOMIC DNA]</scope>
    <source>
        <strain evidence="13">ATCC 2001 / BCRC 20586 / JCM 3761 / NBRC 0622 / NRRL Y-65 / CBS 138</strain>
    </source>
</reference>
<organism evidence="12 13">
    <name type="scientific">Candida glabrata (strain ATCC 2001 / BCRC 20586 / JCM 3761 / NBRC 0622 / NRRL Y-65 / CBS 138)</name>
    <name type="common">Yeast</name>
    <name type="synonym">Nakaseomyces glabratus</name>
    <dbReference type="NCBI Taxonomy" id="284593"/>
    <lineage>
        <taxon>Eukaryota</taxon>
        <taxon>Fungi</taxon>
        <taxon>Dikarya</taxon>
        <taxon>Ascomycota</taxon>
        <taxon>Saccharomycotina</taxon>
        <taxon>Saccharomycetes</taxon>
        <taxon>Saccharomycetales</taxon>
        <taxon>Saccharomycetaceae</taxon>
        <taxon>Nakaseomyces</taxon>
    </lineage>
</organism>
<dbReference type="EMBL" id="CR380952">
    <property type="protein sequence ID" value="CAG58911.1"/>
    <property type="molecule type" value="Genomic_DNA"/>
</dbReference>
<evidence type="ECO:0000256" key="3">
    <source>
        <dbReference type="ARBA" id="ARBA00022676"/>
    </source>
</evidence>
<keyword evidence="9" id="KW-0472">Membrane</keyword>
<evidence type="ECO:0000256" key="8">
    <source>
        <dbReference type="ARBA" id="ARBA00023034"/>
    </source>
</evidence>
<evidence type="ECO:0008006" key="14">
    <source>
        <dbReference type="Google" id="ProtNLM"/>
    </source>
</evidence>
<dbReference type="HOGENOM" id="CLU_022381_5_0_1"/>
<keyword evidence="3" id="KW-0328">Glycosyltransferase</keyword>
<keyword evidence="6" id="KW-0735">Signal-anchor</keyword>
<keyword evidence="5" id="KW-0812">Transmembrane</keyword>
<evidence type="ECO:0000256" key="10">
    <source>
        <dbReference type="SAM" id="Coils"/>
    </source>
</evidence>
<dbReference type="CAZy" id="GT32">
    <property type="family name" value="Glycosyltransferase Family 32"/>
</dbReference>
<comment type="similarity">
    <text evidence="2">Belongs to the glycosyltransferase 32 family.</text>
</comment>
<dbReference type="FunCoup" id="Q6FUV7">
    <property type="interactions" value="120"/>
</dbReference>
<dbReference type="PANTHER" id="PTHR31834">
    <property type="entry name" value="INITIATION-SPECIFIC ALPHA-1,6-MANNOSYLTRANSFERASE"/>
    <property type="match status" value="1"/>
</dbReference>
<dbReference type="OMA" id="WIPENVS"/>
<keyword evidence="10" id="KW-0175">Coiled coil</keyword>
<dbReference type="InterPro" id="IPR039367">
    <property type="entry name" value="Och1-like"/>
</dbReference>
<keyword evidence="7" id="KW-1133">Transmembrane helix</keyword>
<dbReference type="InterPro" id="IPR007577">
    <property type="entry name" value="GlycoTrfase_DXD_sugar-bd_CS"/>
</dbReference>
<dbReference type="STRING" id="284593.Q6FUV7"/>
<protein>
    <recommendedName>
        <fullName evidence="14">Glycosyltransferase HOC1</fullName>
    </recommendedName>
</protein>
<proteinExistence type="inferred from homology"/>
<dbReference type="VEuPathDB" id="FungiDB:CAGL0F00297g"/>
<dbReference type="AlphaFoldDB" id="Q6FUV7"/>
<evidence type="ECO:0000313" key="11">
    <source>
        <dbReference type="CGD" id="CAL0131252"/>
    </source>
</evidence>
<dbReference type="GO" id="GO:0006487">
    <property type="term" value="P:protein N-linked glycosylation"/>
    <property type="evidence" value="ECO:0007669"/>
    <property type="project" value="TreeGrafter"/>
</dbReference>
<dbReference type="GO" id="GO:0000009">
    <property type="term" value="F:alpha-1,6-mannosyltransferase activity"/>
    <property type="evidence" value="ECO:0007669"/>
    <property type="project" value="EnsemblFungi"/>
</dbReference>
<sequence length="394" mass="45243">MTMARKRSNFKILRIFFFLIAGLAGIALLLKLSSNARASDIQKILQNLPKEITQSINVANSNQKADADVMAKFAKLAEDIKLKQEEQSKQFERQRKVLERKLRNMKQISTDATLREKLAYNFEYDGKSRFPAFLWQTWSGSQTPEEVLHVKATWQEKNPGFVHEILTPEMMNALVHHYYSIVPEVVEAYKLLPDNILRIDFFKYLVLLARGGTYADIDTSPLQPIPNWIPETVEPSDIGLTVGIEHDAQAVDWRSHYVRRLQFGTWVIQAKPGHPVLREVVAQIVEHVLNNKDDLSTVNVRNDLSVMKFTGSALFTDAIMTYLNDFIKSGLDRKVTWRDFTKITSPKLVSDILVFPEFSFNVPENFDKEDPLRAQFFISHKGEKFWKAAPKVAS</sequence>
<evidence type="ECO:0000313" key="12">
    <source>
        <dbReference type="EMBL" id="CAG58911.1"/>
    </source>
</evidence>
<dbReference type="KEGG" id="cgr:2887672"/>
<evidence type="ECO:0000313" key="13">
    <source>
        <dbReference type="Proteomes" id="UP000002428"/>
    </source>
</evidence>
<evidence type="ECO:0000256" key="5">
    <source>
        <dbReference type="ARBA" id="ARBA00022692"/>
    </source>
</evidence>
<evidence type="ECO:0000256" key="7">
    <source>
        <dbReference type="ARBA" id="ARBA00022989"/>
    </source>
</evidence>
<evidence type="ECO:0000256" key="1">
    <source>
        <dbReference type="ARBA" id="ARBA00004323"/>
    </source>
</evidence>
<dbReference type="FunFam" id="3.90.550.20:FF:000002">
    <property type="entry name" value="Initiation-specific alpha-1,6-mannosyltransferase"/>
    <property type="match status" value="1"/>
</dbReference>